<feature type="compositionally biased region" description="Basic and acidic residues" evidence="1">
    <location>
        <begin position="82"/>
        <end position="99"/>
    </location>
</feature>
<feature type="compositionally biased region" description="Low complexity" evidence="1">
    <location>
        <begin position="63"/>
        <end position="78"/>
    </location>
</feature>
<accession>A0A1D6KAV2</accession>
<protein>
    <submittedName>
        <fullName evidence="2">Uncharacterized protein</fullName>
    </submittedName>
</protein>
<gene>
    <name evidence="2" type="ORF">ZEAMMB73_Zm00001d030182</name>
</gene>
<feature type="region of interest" description="Disordered" evidence="1">
    <location>
        <begin position="45"/>
        <end position="169"/>
    </location>
</feature>
<reference evidence="2" key="1">
    <citation type="submission" date="2015-12" db="EMBL/GenBank/DDBJ databases">
        <title>Update maize B73 reference genome by single molecule sequencing technologies.</title>
        <authorList>
            <consortium name="Maize Genome Sequencing Project"/>
            <person name="Ware D."/>
        </authorList>
    </citation>
    <scope>NUCLEOTIDE SEQUENCE [LARGE SCALE GENOMIC DNA]</scope>
    <source>
        <tissue evidence="2">Seedling</tissue>
    </source>
</reference>
<feature type="compositionally biased region" description="Basic and acidic residues" evidence="1">
    <location>
        <begin position="141"/>
        <end position="169"/>
    </location>
</feature>
<dbReference type="EMBL" id="CM007647">
    <property type="protein sequence ID" value="ONM00538.1"/>
    <property type="molecule type" value="Genomic_DNA"/>
</dbReference>
<dbReference type="PaxDb" id="4577-AC186283.4_FGP002"/>
<dbReference type="InParanoid" id="A0A1D6KAV2"/>
<sequence length="169" mass="19321">MTHFQLSLLPNANPILSSVLSRTTTLPWHKKSLISNLQGYQIVPKNFPQNENQKRDSKQIIQRGTRTRGLTLRWRATTSPGSDRRDPPRSGGGGEERGRWRQQWGTGEERGRWRQQWGTSEERGRWRQQWGTDGGGSRWGGEMKEGREKGMVASHEGSKVKEAGRRMVA</sequence>
<proteinExistence type="predicted"/>
<evidence type="ECO:0000256" key="1">
    <source>
        <dbReference type="SAM" id="MobiDB-lite"/>
    </source>
</evidence>
<name>A0A1D6KAV2_MAIZE</name>
<organism evidence="2">
    <name type="scientific">Zea mays</name>
    <name type="common">Maize</name>
    <dbReference type="NCBI Taxonomy" id="4577"/>
    <lineage>
        <taxon>Eukaryota</taxon>
        <taxon>Viridiplantae</taxon>
        <taxon>Streptophyta</taxon>
        <taxon>Embryophyta</taxon>
        <taxon>Tracheophyta</taxon>
        <taxon>Spermatophyta</taxon>
        <taxon>Magnoliopsida</taxon>
        <taxon>Liliopsida</taxon>
        <taxon>Poales</taxon>
        <taxon>Poaceae</taxon>
        <taxon>PACMAD clade</taxon>
        <taxon>Panicoideae</taxon>
        <taxon>Andropogonodae</taxon>
        <taxon>Andropogoneae</taxon>
        <taxon>Tripsacinae</taxon>
        <taxon>Zea</taxon>
    </lineage>
</organism>
<dbReference type="AlphaFoldDB" id="A0A1D6KAV2"/>
<evidence type="ECO:0000313" key="2">
    <source>
        <dbReference type="EMBL" id="ONM00538.1"/>
    </source>
</evidence>